<keyword evidence="3" id="KW-1185">Reference proteome</keyword>
<dbReference type="AlphaFoldDB" id="A0A840RFX7"/>
<evidence type="ECO:0000313" key="2">
    <source>
        <dbReference type="EMBL" id="MBB5192235.1"/>
    </source>
</evidence>
<reference evidence="2 3" key="1">
    <citation type="submission" date="2020-08" db="EMBL/GenBank/DDBJ databases">
        <title>Genomic Encyclopedia of Type Strains, Phase IV (KMG-IV): sequencing the most valuable type-strain genomes for metagenomic binning, comparative biology and taxonomic classification.</title>
        <authorList>
            <person name="Goeker M."/>
        </authorList>
    </citation>
    <scope>NUCLEOTIDE SEQUENCE [LARGE SCALE GENOMIC DNA]</scope>
    <source>
        <strain evidence="2 3">DSM 18233</strain>
    </source>
</reference>
<gene>
    <name evidence="2" type="ORF">HNQ50_002976</name>
</gene>
<comment type="caution">
    <text evidence="2">The sequence shown here is derived from an EMBL/GenBank/DDBJ whole genome shotgun (WGS) entry which is preliminary data.</text>
</comment>
<dbReference type="InterPro" id="IPR017853">
    <property type="entry name" value="GH"/>
</dbReference>
<dbReference type="Pfam" id="PF11790">
    <property type="entry name" value="Glyco_hydro_cc"/>
    <property type="match status" value="1"/>
</dbReference>
<feature type="domain" description="Asl1-like glycosyl hydrolase catalytic" evidence="1">
    <location>
        <begin position="85"/>
        <end position="315"/>
    </location>
</feature>
<dbReference type="GO" id="GO:0071966">
    <property type="term" value="P:fungal-type cell wall polysaccharide metabolic process"/>
    <property type="evidence" value="ECO:0007669"/>
    <property type="project" value="TreeGrafter"/>
</dbReference>
<proteinExistence type="predicted"/>
<dbReference type="PANTHER" id="PTHR34154:SF3">
    <property type="entry name" value="ALKALI-SENSITIVE LINKAGE PROTEIN 1"/>
    <property type="match status" value="1"/>
</dbReference>
<dbReference type="PANTHER" id="PTHR34154">
    <property type="entry name" value="ALKALI-SENSITIVE LINKAGE PROTEIN 1"/>
    <property type="match status" value="1"/>
</dbReference>
<dbReference type="SUPFAM" id="SSF51445">
    <property type="entry name" value="(Trans)glycosidases"/>
    <property type="match status" value="1"/>
</dbReference>
<dbReference type="Gene3D" id="3.20.20.80">
    <property type="entry name" value="Glycosidases"/>
    <property type="match status" value="1"/>
</dbReference>
<name>A0A840RFX7_9NEIS</name>
<dbReference type="InterPro" id="IPR024655">
    <property type="entry name" value="Asl1_glyco_hydro_catalytic"/>
</dbReference>
<evidence type="ECO:0000313" key="3">
    <source>
        <dbReference type="Proteomes" id="UP000543030"/>
    </source>
</evidence>
<sequence length="322" mass="36245">MHGYLQHEDPHRLRWLMLLVATTGLYACGGDDNGSTPLATERIASPVSPSSKAAAVTPVPTGTSKSTKRGIADDLGAYPVDLAMVSGGVSWWYNYRVGPNANVPADYMAAYNMEYIPMIKTGDFVDQDVINWLMANPSVKYLLVINEPNRTTQANMNPWQAVVVWPRFEAIARQTGVKLVGPAMTMGNTLHYNDPVYWLDSFIADYYALYHRNPQMDFLAFHWYDYGLDAALDRMDKYGKQIWVTEFDNVHSGNDGLQIDTEAKAMAQQAAMVQTLETRSDVFRYAWYTDRAYGNPFFINLMAGPGQLTHMGTQYVSLPWVY</sequence>
<dbReference type="EMBL" id="JACHHN010000006">
    <property type="protein sequence ID" value="MBB5192235.1"/>
    <property type="molecule type" value="Genomic_DNA"/>
</dbReference>
<organism evidence="2 3">
    <name type="scientific">Silvimonas terrae</name>
    <dbReference type="NCBI Taxonomy" id="300266"/>
    <lineage>
        <taxon>Bacteria</taxon>
        <taxon>Pseudomonadati</taxon>
        <taxon>Pseudomonadota</taxon>
        <taxon>Betaproteobacteria</taxon>
        <taxon>Neisseriales</taxon>
        <taxon>Chitinibacteraceae</taxon>
        <taxon>Silvimonas</taxon>
    </lineage>
</organism>
<accession>A0A840RFX7</accession>
<protein>
    <recommendedName>
        <fullName evidence="1">Asl1-like glycosyl hydrolase catalytic domain-containing protein</fullName>
    </recommendedName>
</protein>
<dbReference type="RefSeq" id="WP_221303196.1">
    <property type="nucleotide sequence ID" value="NZ_JACHHN010000006.1"/>
</dbReference>
<evidence type="ECO:0000259" key="1">
    <source>
        <dbReference type="Pfam" id="PF11790"/>
    </source>
</evidence>
<dbReference type="Proteomes" id="UP000543030">
    <property type="component" value="Unassembled WGS sequence"/>
</dbReference>
<dbReference type="InterPro" id="IPR053183">
    <property type="entry name" value="ASL1"/>
</dbReference>